<feature type="region of interest" description="Disordered" evidence="1">
    <location>
        <begin position="64"/>
        <end position="98"/>
    </location>
</feature>
<protein>
    <submittedName>
        <fullName evidence="2">Uncharacterized protein</fullName>
    </submittedName>
</protein>
<dbReference type="PANTHER" id="PTHR35122:SF2">
    <property type="entry name" value="OS04G0598000 PROTEIN"/>
    <property type="match status" value="1"/>
</dbReference>
<sequence>MAANSQSRGIASLGKRFVSQIRSSSARDSSLNLRRGVHVSVYDKNIDEQVRPTLVPEEAITRKDSEQYWAPHPKTGVFGPVDEGDSGGAAGSEAAGVDGSVLEEKAFFRPSENLDKPVHP</sequence>
<dbReference type="InterPro" id="IPR039291">
    <property type="entry name" value="At5g17165-like"/>
</dbReference>
<comment type="caution">
    <text evidence="2">The sequence shown here is derived from an EMBL/GenBank/DDBJ whole genome shotgun (WGS) entry which is preliminary data.</text>
</comment>
<gene>
    <name evidence="2" type="ORF">LSAT_V11C900476430</name>
</gene>
<organism evidence="2 3">
    <name type="scientific">Lactuca sativa</name>
    <name type="common">Garden lettuce</name>
    <dbReference type="NCBI Taxonomy" id="4236"/>
    <lineage>
        <taxon>Eukaryota</taxon>
        <taxon>Viridiplantae</taxon>
        <taxon>Streptophyta</taxon>
        <taxon>Embryophyta</taxon>
        <taxon>Tracheophyta</taxon>
        <taxon>Spermatophyta</taxon>
        <taxon>Magnoliopsida</taxon>
        <taxon>eudicotyledons</taxon>
        <taxon>Gunneridae</taxon>
        <taxon>Pentapetalae</taxon>
        <taxon>asterids</taxon>
        <taxon>campanulids</taxon>
        <taxon>Asterales</taxon>
        <taxon>Asteraceae</taxon>
        <taxon>Cichorioideae</taxon>
        <taxon>Cichorieae</taxon>
        <taxon>Lactucinae</taxon>
        <taxon>Lactuca</taxon>
    </lineage>
</organism>
<proteinExistence type="predicted"/>
<name>A0A9R1WQF4_LACSA</name>
<dbReference type="EMBL" id="NBSK02000009">
    <property type="protein sequence ID" value="KAJ0185466.1"/>
    <property type="molecule type" value="Genomic_DNA"/>
</dbReference>
<keyword evidence="3" id="KW-1185">Reference proteome</keyword>
<dbReference type="PANTHER" id="PTHR35122">
    <property type="entry name" value="OSJNBA0093F12.14 PROTEIN"/>
    <property type="match status" value="1"/>
</dbReference>
<dbReference type="AlphaFoldDB" id="A0A9R1WQF4"/>
<evidence type="ECO:0000256" key="1">
    <source>
        <dbReference type="SAM" id="MobiDB-lite"/>
    </source>
</evidence>
<dbReference type="OrthoDB" id="606645at2759"/>
<accession>A0A9R1WQF4</accession>
<dbReference type="Pfam" id="PF22272">
    <property type="entry name" value="LEA_3b"/>
    <property type="match status" value="1"/>
</dbReference>
<dbReference type="Proteomes" id="UP000235145">
    <property type="component" value="Unassembled WGS sequence"/>
</dbReference>
<evidence type="ECO:0000313" key="2">
    <source>
        <dbReference type="EMBL" id="KAJ0185466.1"/>
    </source>
</evidence>
<dbReference type="Gramene" id="rna-gnl|WGS:NBSK|LSAT_0X9420_mrna">
    <property type="protein sequence ID" value="cds-PLY99680.1"/>
    <property type="gene ID" value="gene-LSAT_0X9420"/>
</dbReference>
<reference evidence="2 3" key="1">
    <citation type="journal article" date="2017" name="Nat. Commun.">
        <title>Genome assembly with in vitro proximity ligation data and whole-genome triplication in lettuce.</title>
        <authorList>
            <person name="Reyes-Chin-Wo S."/>
            <person name="Wang Z."/>
            <person name="Yang X."/>
            <person name="Kozik A."/>
            <person name="Arikit S."/>
            <person name="Song C."/>
            <person name="Xia L."/>
            <person name="Froenicke L."/>
            <person name="Lavelle D.O."/>
            <person name="Truco M.J."/>
            <person name="Xia R."/>
            <person name="Zhu S."/>
            <person name="Xu C."/>
            <person name="Xu H."/>
            <person name="Xu X."/>
            <person name="Cox K."/>
            <person name="Korf I."/>
            <person name="Meyers B.C."/>
            <person name="Michelmore R.W."/>
        </authorList>
    </citation>
    <scope>NUCLEOTIDE SEQUENCE [LARGE SCALE GENOMIC DNA]</scope>
    <source>
        <strain evidence="3">cv. Salinas</strain>
        <tissue evidence="2">Seedlings</tissue>
    </source>
</reference>
<evidence type="ECO:0000313" key="3">
    <source>
        <dbReference type="Proteomes" id="UP000235145"/>
    </source>
</evidence>